<comment type="caution">
    <text evidence="10">Lacks conserved residue(s) required for the propagation of feature annotation.</text>
</comment>
<protein>
    <recommendedName>
        <fullName evidence="3 10">NAD(P)H-hydrate epimerase</fullName>
        <ecNumber evidence="3 10">5.1.99.6</ecNumber>
    </recommendedName>
    <alternativeName>
        <fullName evidence="10">NAD(P)HX epimerase</fullName>
    </alternativeName>
</protein>
<feature type="binding site" evidence="10">
    <location>
        <position position="79"/>
    </location>
    <ligand>
        <name>K(+)</name>
        <dbReference type="ChEBI" id="CHEBI:29103"/>
    </ligand>
</feature>
<keyword evidence="4 10" id="KW-0479">Metal-binding</keyword>
<dbReference type="Proteomes" id="UP000039324">
    <property type="component" value="Unassembled WGS sequence"/>
</dbReference>
<proteinExistence type="inferred from homology"/>
<dbReference type="SUPFAM" id="SSF64153">
    <property type="entry name" value="YjeF N-terminal domain-like"/>
    <property type="match status" value="1"/>
</dbReference>
<dbReference type="HAMAP" id="MF_01966">
    <property type="entry name" value="NADHX_epimerase"/>
    <property type="match status" value="1"/>
</dbReference>
<keyword evidence="7 10" id="KW-0630">Potassium</keyword>
<dbReference type="AlphaFoldDB" id="A0A0G4IXJ9"/>
<dbReference type="EC" id="5.1.99.6" evidence="3 10"/>
<dbReference type="EMBL" id="CDSF01000094">
    <property type="protein sequence ID" value="CEO99844.1"/>
    <property type="molecule type" value="Genomic_DNA"/>
</dbReference>
<name>A0A0G4IXJ9_PLABS</name>
<comment type="similarity">
    <text evidence="10">Belongs to the NnrE/AIBP family.</text>
</comment>
<evidence type="ECO:0000256" key="8">
    <source>
        <dbReference type="ARBA" id="ARBA00023027"/>
    </source>
</evidence>
<evidence type="ECO:0000256" key="6">
    <source>
        <dbReference type="ARBA" id="ARBA00022857"/>
    </source>
</evidence>
<dbReference type="GO" id="GO:0046872">
    <property type="term" value="F:metal ion binding"/>
    <property type="evidence" value="ECO:0007669"/>
    <property type="project" value="UniProtKB-KW"/>
</dbReference>
<comment type="catalytic activity">
    <reaction evidence="2 10">
        <text>(6R)-NADPHX = (6S)-NADPHX</text>
        <dbReference type="Rhea" id="RHEA:32227"/>
        <dbReference type="ChEBI" id="CHEBI:64076"/>
        <dbReference type="ChEBI" id="CHEBI:64077"/>
        <dbReference type="EC" id="5.1.99.6"/>
    </reaction>
</comment>
<reference evidence="12 13" key="1">
    <citation type="submission" date="2015-02" db="EMBL/GenBank/DDBJ databases">
        <authorList>
            <person name="Chooi Y.-H."/>
        </authorList>
    </citation>
    <scope>NUCLEOTIDE SEQUENCE [LARGE SCALE GENOMIC DNA]</scope>
    <source>
        <strain evidence="12">E3</strain>
    </source>
</reference>
<feature type="binding site" evidence="10">
    <location>
        <position position="141"/>
    </location>
    <ligand>
        <name>K(+)</name>
        <dbReference type="ChEBI" id="CHEBI:29103"/>
    </ligand>
</feature>
<organism evidence="12 13">
    <name type="scientific">Plasmodiophora brassicae</name>
    <name type="common">Clubroot disease agent</name>
    <dbReference type="NCBI Taxonomy" id="37360"/>
    <lineage>
        <taxon>Eukaryota</taxon>
        <taxon>Sar</taxon>
        <taxon>Rhizaria</taxon>
        <taxon>Endomyxa</taxon>
        <taxon>Phytomyxea</taxon>
        <taxon>Plasmodiophorida</taxon>
        <taxon>Plasmodiophoridae</taxon>
        <taxon>Plasmodiophora</taxon>
    </lineage>
</organism>
<evidence type="ECO:0000256" key="9">
    <source>
        <dbReference type="ARBA" id="ARBA00023235"/>
    </source>
</evidence>
<evidence type="ECO:0000313" key="12">
    <source>
        <dbReference type="EMBL" id="CEO99844.1"/>
    </source>
</evidence>
<feature type="domain" description="YjeF N-terminal" evidence="11">
    <location>
        <begin position="30"/>
        <end position="231"/>
    </location>
</feature>
<evidence type="ECO:0000256" key="10">
    <source>
        <dbReference type="HAMAP-Rule" id="MF_03159"/>
    </source>
</evidence>
<feature type="binding site" evidence="10">
    <location>
        <position position="174"/>
    </location>
    <ligand>
        <name>(6S)-NADPHX</name>
        <dbReference type="ChEBI" id="CHEBI:64076"/>
    </ligand>
</feature>
<dbReference type="Pfam" id="PF03853">
    <property type="entry name" value="YjeF_N"/>
    <property type="match status" value="1"/>
</dbReference>
<evidence type="ECO:0000256" key="4">
    <source>
        <dbReference type="ARBA" id="ARBA00022723"/>
    </source>
</evidence>
<comment type="function">
    <text evidence="10">Catalyzes the epimerization of the S- and R-forms of NAD(P)HX, a damaged form of NAD(P)H that is a result of enzymatic or heat-dependent hydration. This is a prerequisite for the S-specific NAD(P)H-hydrate dehydratase to allow the repair of both epimers of NAD(P)HX.</text>
</comment>
<feature type="binding site" evidence="10">
    <location>
        <position position="177"/>
    </location>
    <ligand>
        <name>K(+)</name>
        <dbReference type="ChEBI" id="CHEBI:29103"/>
    </ligand>
</feature>
<dbReference type="GO" id="GO:0000166">
    <property type="term" value="F:nucleotide binding"/>
    <property type="evidence" value="ECO:0007669"/>
    <property type="project" value="UniProtKB-KW"/>
</dbReference>
<feature type="binding site" evidence="10">
    <location>
        <begin position="78"/>
        <end position="82"/>
    </location>
    <ligand>
        <name>(6S)-NADPHX</name>
        <dbReference type="ChEBI" id="CHEBI:64076"/>
    </ligand>
</feature>
<dbReference type="InterPro" id="IPR032976">
    <property type="entry name" value="YJEFN_prot_NAXE-like"/>
</dbReference>
<keyword evidence="13" id="KW-1185">Reference proteome</keyword>
<dbReference type="InterPro" id="IPR004443">
    <property type="entry name" value="YjeF_N_dom"/>
</dbReference>
<evidence type="ECO:0000256" key="3">
    <source>
        <dbReference type="ARBA" id="ARBA00012228"/>
    </source>
</evidence>
<evidence type="ECO:0000256" key="5">
    <source>
        <dbReference type="ARBA" id="ARBA00022741"/>
    </source>
</evidence>
<dbReference type="GO" id="GO:0052856">
    <property type="term" value="F:NAD(P)HX epimerase activity"/>
    <property type="evidence" value="ECO:0007669"/>
    <property type="project" value="UniProtKB-UniRule"/>
</dbReference>
<evidence type="ECO:0000256" key="7">
    <source>
        <dbReference type="ARBA" id="ARBA00022958"/>
    </source>
</evidence>
<comment type="cofactor">
    <cofactor evidence="10">
        <name>K(+)</name>
        <dbReference type="ChEBI" id="CHEBI:29103"/>
    </cofactor>
    <text evidence="10">Binds 1 potassium ion per subunit.</text>
</comment>
<sequence length="249" mass="26498">MWLLRRRLRHVAAAMAPPGRTTGYLGAADAAALDRDLMSVHAFSLDQLMELAGLSVASVVRDACPAASRPIVVCGPGNNGGDGLVAARHLAQFGLAPTVVYPTDQPKQPIYSRLLTQCNDCRIPVLPDLPADLSGFDVIVDAIFGFSFHGDLRAPFDTIVERMNASGLPCVAVDVPSGWHVEQGNVSGNGVQASVLVSLSAPKMCAATFHGRHYLGGRFLPPALIDKFGLRSQLPEYPGSQQFVQITRG</sequence>
<dbReference type="OrthoDB" id="10064708at2759"/>
<keyword evidence="5 10" id="KW-0547">Nucleotide-binding</keyword>
<gene>
    <name evidence="12" type="ORF">PBRA_007578</name>
</gene>
<dbReference type="InterPro" id="IPR036652">
    <property type="entry name" value="YjeF_N_dom_sf"/>
</dbReference>
<dbReference type="OMA" id="RHLFHYG"/>
<evidence type="ECO:0000313" key="13">
    <source>
        <dbReference type="Proteomes" id="UP000039324"/>
    </source>
</evidence>
<dbReference type="PROSITE" id="PS51385">
    <property type="entry name" value="YJEF_N"/>
    <property type="match status" value="1"/>
</dbReference>
<accession>A0A0G4IXJ9</accession>
<dbReference type="PANTHER" id="PTHR13232">
    <property type="entry name" value="NAD(P)H-HYDRATE EPIMERASE"/>
    <property type="match status" value="1"/>
</dbReference>
<comment type="catalytic activity">
    <reaction evidence="1 10">
        <text>(6R)-NADHX = (6S)-NADHX</text>
        <dbReference type="Rhea" id="RHEA:32215"/>
        <dbReference type="ChEBI" id="CHEBI:64074"/>
        <dbReference type="ChEBI" id="CHEBI:64075"/>
        <dbReference type="EC" id="5.1.99.6"/>
    </reaction>
</comment>
<evidence type="ECO:0000256" key="1">
    <source>
        <dbReference type="ARBA" id="ARBA00000013"/>
    </source>
</evidence>
<dbReference type="PANTHER" id="PTHR13232:SF10">
    <property type="entry name" value="NAD(P)H-HYDRATE EPIMERASE"/>
    <property type="match status" value="1"/>
</dbReference>
<feature type="binding site" evidence="10">
    <location>
        <begin position="145"/>
        <end position="151"/>
    </location>
    <ligand>
        <name>(6S)-NADPHX</name>
        <dbReference type="ChEBI" id="CHEBI:64076"/>
    </ligand>
</feature>
<evidence type="ECO:0000259" key="11">
    <source>
        <dbReference type="PROSITE" id="PS51385"/>
    </source>
</evidence>
<evidence type="ECO:0000256" key="2">
    <source>
        <dbReference type="ARBA" id="ARBA00000909"/>
    </source>
</evidence>
<keyword evidence="8 10" id="KW-0520">NAD</keyword>
<dbReference type="NCBIfam" id="TIGR00197">
    <property type="entry name" value="yjeF_nterm"/>
    <property type="match status" value="1"/>
</dbReference>
<dbReference type="GO" id="GO:0005739">
    <property type="term" value="C:mitochondrion"/>
    <property type="evidence" value="ECO:0007669"/>
    <property type="project" value="TreeGrafter"/>
</dbReference>
<keyword evidence="9 10" id="KW-0413">Isomerase</keyword>
<keyword evidence="6" id="KW-0521">NADP</keyword>
<dbReference type="STRING" id="37360.A0A0G4IXJ9"/>
<dbReference type="Gene3D" id="3.40.50.10260">
    <property type="entry name" value="YjeF N-terminal domain"/>
    <property type="match status" value="1"/>
</dbReference>